<keyword evidence="1" id="KW-0812">Transmembrane</keyword>
<keyword evidence="1" id="KW-1133">Transmembrane helix</keyword>
<protein>
    <submittedName>
        <fullName evidence="2">Uncharacterized protein</fullName>
    </submittedName>
</protein>
<proteinExistence type="predicted"/>
<evidence type="ECO:0000256" key="1">
    <source>
        <dbReference type="SAM" id="Phobius"/>
    </source>
</evidence>
<feature type="transmembrane region" description="Helical" evidence="1">
    <location>
        <begin position="85"/>
        <end position="106"/>
    </location>
</feature>
<name>A0A9W6GF45_9BACT</name>
<keyword evidence="1" id="KW-0472">Membrane</keyword>
<sequence>MNKSYILDRVPLFTISKQNYSNDDLSSLVYLSGWDRAKFSLLDSYLLGQGFNRMGYVRAESYYQDVLTYLGFSNLNLYDGGTTGAKIICELGIFGIMLILMYLFYFCKLLREFIKNKINNFFDVFFTSYFLCYSFELFIRGIGYFSPNILLFVGSIYWIFKSKFTNEHCSKHS</sequence>
<gene>
    <name evidence="2" type="ORF">TISLANDTSLP1_18360</name>
</gene>
<evidence type="ECO:0000313" key="3">
    <source>
        <dbReference type="Proteomes" id="UP001144297"/>
    </source>
</evidence>
<keyword evidence="3" id="KW-1185">Reference proteome</keyword>
<comment type="caution">
    <text evidence="2">The sequence shown here is derived from an EMBL/GenBank/DDBJ whole genome shotgun (WGS) entry which is preliminary data.</text>
</comment>
<accession>A0A9W6GF45</accession>
<dbReference type="AlphaFoldDB" id="A0A9W6GF45"/>
<evidence type="ECO:0000313" key="2">
    <source>
        <dbReference type="EMBL" id="GLI54143.1"/>
    </source>
</evidence>
<dbReference type="EMBL" id="BSDX01000001">
    <property type="protein sequence ID" value="GLI54143.1"/>
    <property type="molecule type" value="Genomic_DNA"/>
</dbReference>
<reference evidence="2" key="1">
    <citation type="submission" date="2022-12" db="EMBL/GenBank/DDBJ databases">
        <title>Reference genome sequencing for broad-spectrum identification of bacterial and archaeal isolates by mass spectrometry.</title>
        <authorList>
            <person name="Sekiguchi Y."/>
            <person name="Tourlousse D.M."/>
        </authorList>
    </citation>
    <scope>NUCLEOTIDE SEQUENCE</scope>
    <source>
        <strain evidence="2">TSL-P1</strain>
    </source>
</reference>
<feature type="transmembrane region" description="Helical" evidence="1">
    <location>
        <begin position="142"/>
        <end position="160"/>
    </location>
</feature>
<dbReference type="Proteomes" id="UP001144297">
    <property type="component" value="Unassembled WGS sequence"/>
</dbReference>
<organism evidence="2 3">
    <name type="scientific">Thermodesulfovibrio yellowstonii</name>
    <dbReference type="NCBI Taxonomy" id="28262"/>
    <lineage>
        <taxon>Bacteria</taxon>
        <taxon>Pseudomonadati</taxon>
        <taxon>Nitrospirota</taxon>
        <taxon>Thermodesulfovibrionia</taxon>
        <taxon>Thermodesulfovibrionales</taxon>
        <taxon>Thermodesulfovibrionaceae</taxon>
        <taxon>Thermodesulfovibrio</taxon>
    </lineage>
</organism>